<dbReference type="PANTHER" id="PTHR38459:SF5">
    <property type="entry name" value="CELL WALL TEICHOIC ACID GLYCOSYLATION PROTEIN GTCA"/>
    <property type="match status" value="1"/>
</dbReference>
<proteinExistence type="inferred from homology"/>
<feature type="transmembrane region" description="Helical" evidence="6">
    <location>
        <begin position="15"/>
        <end position="40"/>
    </location>
</feature>
<evidence type="ECO:0000256" key="5">
    <source>
        <dbReference type="ARBA" id="ARBA00023136"/>
    </source>
</evidence>
<evidence type="ECO:0000256" key="2">
    <source>
        <dbReference type="ARBA" id="ARBA00009399"/>
    </source>
</evidence>
<evidence type="ECO:0000259" key="7">
    <source>
        <dbReference type="Pfam" id="PF04138"/>
    </source>
</evidence>
<comment type="similarity">
    <text evidence="2">Belongs to the GtrA family.</text>
</comment>
<keyword evidence="3 6" id="KW-0812">Transmembrane</keyword>
<dbReference type="GO" id="GO:0005886">
    <property type="term" value="C:plasma membrane"/>
    <property type="evidence" value="ECO:0007669"/>
    <property type="project" value="TreeGrafter"/>
</dbReference>
<feature type="transmembrane region" description="Helical" evidence="6">
    <location>
        <begin position="120"/>
        <end position="142"/>
    </location>
</feature>
<keyword evidence="4 6" id="KW-1133">Transmembrane helix</keyword>
<evidence type="ECO:0000313" key="9">
    <source>
        <dbReference type="Proteomes" id="UP000475928"/>
    </source>
</evidence>
<gene>
    <name evidence="8" type="ORF">Hs20B_11150</name>
</gene>
<dbReference type="Pfam" id="PF04138">
    <property type="entry name" value="GtrA_DPMS_TM"/>
    <property type="match status" value="1"/>
</dbReference>
<comment type="caution">
    <text evidence="8">The sequence shown here is derived from an EMBL/GenBank/DDBJ whole genome shotgun (WGS) entry which is preliminary data.</text>
</comment>
<dbReference type="GO" id="GO:0000271">
    <property type="term" value="P:polysaccharide biosynthetic process"/>
    <property type="evidence" value="ECO:0007669"/>
    <property type="project" value="InterPro"/>
</dbReference>
<evidence type="ECO:0000256" key="6">
    <source>
        <dbReference type="SAM" id="Phobius"/>
    </source>
</evidence>
<comment type="subcellular location">
    <subcellularLocation>
        <location evidence="1">Membrane</location>
        <topology evidence="1">Multi-pass membrane protein</topology>
    </subcellularLocation>
</comment>
<dbReference type="InterPro" id="IPR051401">
    <property type="entry name" value="GtrA_CellWall_Glycosyl"/>
</dbReference>
<name>A0A6A0BA65_9LACT</name>
<feature type="transmembrane region" description="Helical" evidence="6">
    <location>
        <begin position="78"/>
        <end position="100"/>
    </location>
</feature>
<evidence type="ECO:0000256" key="1">
    <source>
        <dbReference type="ARBA" id="ARBA00004141"/>
    </source>
</evidence>
<keyword evidence="5 6" id="KW-0472">Membrane</keyword>
<dbReference type="EMBL" id="BLLH01000005">
    <property type="protein sequence ID" value="GFH40717.1"/>
    <property type="molecule type" value="Genomic_DNA"/>
</dbReference>
<dbReference type="InterPro" id="IPR007267">
    <property type="entry name" value="GtrA_DPMS_TM"/>
</dbReference>
<evidence type="ECO:0000313" key="8">
    <source>
        <dbReference type="EMBL" id="GFH40717.1"/>
    </source>
</evidence>
<feature type="transmembrane region" description="Helical" evidence="6">
    <location>
        <begin position="46"/>
        <end position="66"/>
    </location>
</feature>
<dbReference type="RefSeq" id="WP_172356505.1">
    <property type="nucleotide sequence ID" value="NZ_BLLH01000005.1"/>
</dbReference>
<feature type="domain" description="GtrA/DPMS transmembrane" evidence="7">
    <location>
        <begin position="17"/>
        <end position="143"/>
    </location>
</feature>
<dbReference type="Proteomes" id="UP000475928">
    <property type="component" value="Unassembled WGS sequence"/>
</dbReference>
<dbReference type="PANTHER" id="PTHR38459">
    <property type="entry name" value="PROPHAGE BACTOPRENOL-LINKED GLUCOSE TRANSLOCASE HOMOLOG"/>
    <property type="match status" value="1"/>
</dbReference>
<evidence type="ECO:0000256" key="4">
    <source>
        <dbReference type="ARBA" id="ARBA00022989"/>
    </source>
</evidence>
<reference evidence="8 9" key="1">
    <citation type="submission" date="2020-02" db="EMBL/GenBank/DDBJ databases">
        <title>Draft genome sequence of Lactococcus sp. Hs20B0-1.</title>
        <authorList>
            <person name="Noda S."/>
            <person name="Yuki M."/>
            <person name="Ohkuma M."/>
        </authorList>
    </citation>
    <scope>NUCLEOTIDE SEQUENCE [LARGE SCALE GENOMIC DNA]</scope>
    <source>
        <strain evidence="8 9">Hs20B0-1</strain>
    </source>
</reference>
<keyword evidence="9" id="KW-1185">Reference proteome</keyword>
<protein>
    <submittedName>
        <fullName evidence="8">Sugar translocase</fullName>
    </submittedName>
</protein>
<dbReference type="AlphaFoldDB" id="A0A6A0BA65"/>
<accession>A0A6A0BA65</accession>
<evidence type="ECO:0000256" key="3">
    <source>
        <dbReference type="ARBA" id="ARBA00022692"/>
    </source>
</evidence>
<organism evidence="8 9">
    <name type="scientific">Pseudolactococcus insecticola</name>
    <dbReference type="NCBI Taxonomy" id="2709158"/>
    <lineage>
        <taxon>Bacteria</taxon>
        <taxon>Bacillati</taxon>
        <taxon>Bacillota</taxon>
        <taxon>Bacilli</taxon>
        <taxon>Lactobacillales</taxon>
        <taxon>Streptococcaceae</taxon>
        <taxon>Pseudolactococcus</taxon>
    </lineage>
</organism>
<sequence length="148" mass="16947">MKHTRFQLKKVQKEILRYLIVGATTTLIYLLVRLIVFAIFENGSLSAVIANVVAILFAFVANDVWVFPQENQDRLKRFVKFLLARLATFALDVGLSFCFVDKYPEILGQLFQINKSQINLIVTLVSQVLIIILNYVFAKLFVFTKKAS</sequence>